<proteinExistence type="predicted"/>
<dbReference type="EMBL" id="PKSG01000247">
    <property type="protein sequence ID" value="POR37445.1"/>
    <property type="molecule type" value="Genomic_DNA"/>
</dbReference>
<organism evidence="2 3">
    <name type="scientific">Tolypocladium paradoxum</name>
    <dbReference type="NCBI Taxonomy" id="94208"/>
    <lineage>
        <taxon>Eukaryota</taxon>
        <taxon>Fungi</taxon>
        <taxon>Dikarya</taxon>
        <taxon>Ascomycota</taxon>
        <taxon>Pezizomycotina</taxon>
        <taxon>Sordariomycetes</taxon>
        <taxon>Hypocreomycetidae</taxon>
        <taxon>Hypocreales</taxon>
        <taxon>Ophiocordycipitaceae</taxon>
        <taxon>Tolypocladium</taxon>
    </lineage>
</organism>
<protein>
    <submittedName>
        <fullName evidence="2">Uncharacterized protein</fullName>
    </submittedName>
</protein>
<gene>
    <name evidence="2" type="ORF">TPAR_02358</name>
</gene>
<dbReference type="OrthoDB" id="5152952at2759"/>
<name>A0A2S4L4T1_9HYPO</name>
<keyword evidence="3" id="KW-1185">Reference proteome</keyword>
<reference evidence="2 3" key="1">
    <citation type="submission" date="2018-01" db="EMBL/GenBank/DDBJ databases">
        <title>Harnessing the power of phylogenomics to disentangle the directionality and signatures of interkingdom host jumping in the parasitic fungal genus Tolypocladium.</title>
        <authorList>
            <person name="Quandt C.A."/>
            <person name="Patterson W."/>
            <person name="Spatafora J.W."/>
        </authorList>
    </citation>
    <scope>NUCLEOTIDE SEQUENCE [LARGE SCALE GENOMIC DNA]</scope>
    <source>
        <strain evidence="2 3">NRBC 100945</strain>
    </source>
</reference>
<sequence>MEPIMKHGMCGARALKSLRCHPPDIHASTRVGNLRCRRAASLQLISLRDTNHWIPETEAVRGAGDGDPFGEPGKTNEQRRRRCGREPETASMRQLRPTQDQMPVAGDCGRTPREHLRKMWADEACLRDSGGSKPTEGQVNLRRVAQLEQNIDDIVSLLAAHRHIQAHGPSPLTPESLQAPHASRQPMSETFETSLWLRISDWFEDGDRWAKVAGEDVAYKMARKALIVNIPGNCDGSGNGQPLAADKWPDVLMDFDFWPELVPMQDPSLLTPPIVGWPI</sequence>
<comment type="caution">
    <text evidence="2">The sequence shown here is derived from an EMBL/GenBank/DDBJ whole genome shotgun (WGS) entry which is preliminary data.</text>
</comment>
<evidence type="ECO:0000313" key="2">
    <source>
        <dbReference type="EMBL" id="POR37445.1"/>
    </source>
</evidence>
<evidence type="ECO:0000256" key="1">
    <source>
        <dbReference type="SAM" id="MobiDB-lite"/>
    </source>
</evidence>
<evidence type="ECO:0000313" key="3">
    <source>
        <dbReference type="Proteomes" id="UP000237481"/>
    </source>
</evidence>
<feature type="region of interest" description="Disordered" evidence="1">
    <location>
        <begin position="58"/>
        <end position="106"/>
    </location>
</feature>
<accession>A0A2S4L4T1</accession>
<dbReference type="AlphaFoldDB" id="A0A2S4L4T1"/>
<feature type="compositionally biased region" description="Basic and acidic residues" evidence="1">
    <location>
        <begin position="74"/>
        <end position="88"/>
    </location>
</feature>
<dbReference type="Proteomes" id="UP000237481">
    <property type="component" value="Unassembled WGS sequence"/>
</dbReference>